<evidence type="ECO:0000256" key="1">
    <source>
        <dbReference type="ARBA" id="ARBA00007797"/>
    </source>
</evidence>
<accession>U6LQP3</accession>
<dbReference type="GO" id="GO:0030692">
    <property type="term" value="C:Noc4p-Nop14p complex"/>
    <property type="evidence" value="ECO:0007669"/>
    <property type="project" value="TreeGrafter"/>
</dbReference>
<dbReference type="GO" id="GO:0042254">
    <property type="term" value="P:ribosome biogenesis"/>
    <property type="evidence" value="ECO:0007669"/>
    <property type="project" value="InterPro"/>
</dbReference>
<dbReference type="AlphaFoldDB" id="U6LQP3"/>
<proteinExistence type="inferred from homology"/>
<evidence type="ECO:0000256" key="2">
    <source>
        <dbReference type="SAM" id="MobiDB-lite"/>
    </source>
</evidence>
<protein>
    <recommendedName>
        <fullName evidence="3">CCAAT-binding factor domain-containing protein</fullName>
    </recommendedName>
</protein>
<dbReference type="Proteomes" id="UP000030750">
    <property type="component" value="Unassembled WGS sequence"/>
</dbReference>
<feature type="compositionally biased region" description="Basic residues" evidence="2">
    <location>
        <begin position="273"/>
        <end position="282"/>
    </location>
</feature>
<feature type="domain" description="CCAAT-binding factor" evidence="3">
    <location>
        <begin position="458"/>
        <end position="681"/>
    </location>
</feature>
<comment type="similarity">
    <text evidence="1">Belongs to the CBF/MAK21 family.</text>
</comment>
<feature type="region of interest" description="Disordered" evidence="2">
    <location>
        <begin position="601"/>
        <end position="624"/>
    </location>
</feature>
<evidence type="ECO:0000313" key="5">
    <source>
        <dbReference type="Proteomes" id="UP000030750"/>
    </source>
</evidence>
<reference evidence="4" key="2">
    <citation type="submission" date="2013-10" db="EMBL/GenBank/DDBJ databases">
        <authorList>
            <person name="Aslett M."/>
        </authorList>
    </citation>
    <scope>NUCLEOTIDE SEQUENCE [LARGE SCALE GENOMIC DNA]</scope>
    <source>
        <strain evidence="4">Houghton</strain>
    </source>
</reference>
<organism evidence="4 5">
    <name type="scientific">Eimeria brunetti</name>
    <dbReference type="NCBI Taxonomy" id="51314"/>
    <lineage>
        <taxon>Eukaryota</taxon>
        <taxon>Sar</taxon>
        <taxon>Alveolata</taxon>
        <taxon>Apicomplexa</taxon>
        <taxon>Conoidasida</taxon>
        <taxon>Coccidia</taxon>
        <taxon>Eucoccidiorida</taxon>
        <taxon>Eimeriorina</taxon>
        <taxon>Eimeriidae</taxon>
        <taxon>Eimeria</taxon>
    </lineage>
</organism>
<sequence>MTLEGPVGLSSPPEFAAKVQGLVDACRACRRPKDLLQNCEELFRLLCSKKIELEIPFNPSAAFQRKQREEGEDRAEGEDEEALGFEEWLHQSFQVFVSIVFELLQSKEAHLQQLGLSYLFRIVKHEAQVHNSSLFPLSVFQVFIAKLLQLESFSNYLQDILLKDYVRKFVDIRYYLLVVVLKILREFTAKKDRDRKQQPPNTTEAAAAATAAAATAASATAAGAAADDSAECDDAEGDATETNWYTWKRGEAELSKRLTSLLLQLSDTIAKDKHMRKQHKRSSSSSSSSSSSGGGGLNAMDEDEDEDEMVEDAEEETEKGYNKLFISNVTSSKATEASCHRVAFQNAWLLLLLQVQHSSSTLQQLLQCIPRRVMPLLSNPILLSDFFLKSFKDSKRISHRISALSGLFYLLTKHRLGHPELLAAAAAEKEAPKQTPAAAAPAAAAAAAAGAAAAGESQPQYHFYQQLYRLLTPAALTPRLRLRFLRLLHISLRSDLLPTCLIARFIKKCCRVACVAAAAAAVCLQALAAALLQKYFAACKPLLSLPLHVAQQLRIAGDPFDYATAKIKKTKHSAAAAAAAAAGAGAGAGGAAGGGGGSGSAAAAADSSSEDEEEEAAAAAAAEQEEQRQHPLLQLAAASTPAALKVKKKEISPLVRKEAKMALWEIELLNKHALLSVQQLACIFESNFANFGCKKIIFEDFLDISTGSLLAREIKAINKPSAKNSLPLYFNSDDNSVRLNDVCSLHTAAMNIARINK</sequence>
<dbReference type="EMBL" id="HG713171">
    <property type="protein sequence ID" value="CDJ52672.1"/>
    <property type="molecule type" value="Genomic_DNA"/>
</dbReference>
<evidence type="ECO:0000259" key="3">
    <source>
        <dbReference type="Pfam" id="PF03914"/>
    </source>
</evidence>
<dbReference type="Pfam" id="PF03914">
    <property type="entry name" value="CBF"/>
    <property type="match status" value="1"/>
</dbReference>
<gene>
    <name evidence="4" type="ORF">EBH_0051590</name>
</gene>
<dbReference type="PANTHER" id="PTHR12455:SF0">
    <property type="entry name" value="NUCLEOLAR COMPLEX PROTEIN 4 HOMOLOG"/>
    <property type="match status" value="1"/>
</dbReference>
<dbReference type="PANTHER" id="PTHR12455">
    <property type="entry name" value="NUCLEOLAR COMPLEX PROTEIN 4"/>
    <property type="match status" value="1"/>
</dbReference>
<dbReference type="InterPro" id="IPR027193">
    <property type="entry name" value="Noc4"/>
</dbReference>
<dbReference type="VEuPathDB" id="ToxoDB:EBH_0051590"/>
<evidence type="ECO:0000313" key="4">
    <source>
        <dbReference type="EMBL" id="CDJ52672.1"/>
    </source>
</evidence>
<name>U6LQP3_9EIME</name>
<keyword evidence="5" id="KW-1185">Reference proteome</keyword>
<dbReference type="OrthoDB" id="10263185at2759"/>
<dbReference type="InterPro" id="IPR005612">
    <property type="entry name" value="CCAAT-binding_factor"/>
</dbReference>
<feature type="region of interest" description="Disordered" evidence="2">
    <location>
        <begin position="271"/>
        <end position="318"/>
    </location>
</feature>
<dbReference type="GO" id="GO:0032040">
    <property type="term" value="C:small-subunit processome"/>
    <property type="evidence" value="ECO:0007669"/>
    <property type="project" value="TreeGrafter"/>
</dbReference>
<feature type="compositionally biased region" description="Acidic residues" evidence="2">
    <location>
        <begin position="300"/>
        <end position="317"/>
    </location>
</feature>
<reference evidence="4" key="1">
    <citation type="submission" date="2013-10" db="EMBL/GenBank/DDBJ databases">
        <title>Genomic analysis of the causative agents of coccidiosis in chickens.</title>
        <authorList>
            <person name="Reid A.J."/>
            <person name="Blake D."/>
            <person name="Billington K."/>
            <person name="Browne H."/>
            <person name="Dunn M."/>
            <person name="Hung S."/>
            <person name="Kawahara F."/>
            <person name="Miranda-Saavedra D."/>
            <person name="Mourier T."/>
            <person name="Nagra H."/>
            <person name="Otto T.D."/>
            <person name="Rawlings N."/>
            <person name="Sanchez A."/>
            <person name="Sanders M."/>
            <person name="Subramaniam C."/>
            <person name="Tay Y."/>
            <person name="Dear P."/>
            <person name="Doerig C."/>
            <person name="Gruber A."/>
            <person name="Parkinson J."/>
            <person name="Shirley M."/>
            <person name="Wan K.L."/>
            <person name="Berriman M."/>
            <person name="Tomley F."/>
            <person name="Pain A."/>
        </authorList>
    </citation>
    <scope>NUCLEOTIDE SEQUENCE [LARGE SCALE GENOMIC DNA]</scope>
    <source>
        <strain evidence="4">Houghton</strain>
    </source>
</reference>